<gene>
    <name evidence="3" type="ORF">VSA01S_06890</name>
</gene>
<comment type="caution">
    <text evidence="3">The sequence shown here is derived from an EMBL/GenBank/DDBJ whole genome shotgun (WGS) entry which is preliminary data.</text>
</comment>
<organism evidence="3 4">
    <name type="scientific">Vibrio sagamiensis NBRC 104589</name>
    <dbReference type="NCBI Taxonomy" id="1219064"/>
    <lineage>
        <taxon>Bacteria</taxon>
        <taxon>Pseudomonadati</taxon>
        <taxon>Pseudomonadota</taxon>
        <taxon>Gammaproteobacteria</taxon>
        <taxon>Vibrionales</taxon>
        <taxon>Vibrionaceae</taxon>
        <taxon>Vibrio</taxon>
    </lineage>
</organism>
<evidence type="ECO:0000313" key="3">
    <source>
        <dbReference type="EMBL" id="GEM74577.1"/>
    </source>
</evidence>
<keyword evidence="1" id="KW-0812">Transmembrane</keyword>
<dbReference type="Pfam" id="PF01832">
    <property type="entry name" value="Glucosaminidase"/>
    <property type="match status" value="1"/>
</dbReference>
<dbReference type="RefSeq" id="WP_050567341.1">
    <property type="nucleotide sequence ID" value="NZ_BAOJ01000054.1"/>
</dbReference>
<dbReference type="InterPro" id="IPR053195">
    <property type="entry name" value="Bax-like"/>
</dbReference>
<dbReference type="PANTHER" id="PTHR40572:SF1">
    <property type="entry name" value="PROTEIN BAX"/>
    <property type="match status" value="1"/>
</dbReference>
<dbReference type="AlphaFoldDB" id="A0A511QBI6"/>
<accession>A0A511QBI6</accession>
<dbReference type="InterPro" id="IPR002901">
    <property type="entry name" value="MGlyc_endo_b_GlcNAc-like_dom"/>
</dbReference>
<keyword evidence="4" id="KW-1185">Reference proteome</keyword>
<evidence type="ECO:0000259" key="2">
    <source>
        <dbReference type="Pfam" id="PF01832"/>
    </source>
</evidence>
<evidence type="ECO:0000256" key="1">
    <source>
        <dbReference type="SAM" id="Phobius"/>
    </source>
</evidence>
<proteinExistence type="predicted"/>
<dbReference type="EMBL" id="BJXJ01000004">
    <property type="protein sequence ID" value="GEM74577.1"/>
    <property type="molecule type" value="Genomic_DNA"/>
</dbReference>
<protein>
    <submittedName>
        <fullName evidence="3">Bax protein</fullName>
    </submittedName>
</protein>
<evidence type="ECO:0000313" key="4">
    <source>
        <dbReference type="Proteomes" id="UP000321922"/>
    </source>
</evidence>
<dbReference type="OrthoDB" id="9788155at2"/>
<feature type="transmembrane region" description="Helical" evidence="1">
    <location>
        <begin position="13"/>
        <end position="35"/>
    </location>
</feature>
<sequence>MHNSVIVNTFKSIFLRIAVLTAVLIFISIGPYLFYLKGHTPLFDFPVESPPLSKSNDLPDFRSIQNAATKKAMFFDFLRSKVEQENQRILKERLFLKNIDVNQVSFAQNETAQVLADSYLFPLEKEEVTSEWLHEMLKRVNVLPEALVLTQAANESAWGTSRFAVEANNLFGQWCYTKGCGIIPKKRGLGKTHEVEKFNSVEQSVNRYFMNVNRNKAYAPLREIRFQLDRQDKNLLSTETALALVQGLHAYSERGQEYVNDLRSMIRHNQAYWKK</sequence>
<feature type="domain" description="Mannosyl-glycoprotein endo-beta-N-acetylglucosamidase-like" evidence="2">
    <location>
        <begin position="134"/>
        <end position="270"/>
    </location>
</feature>
<dbReference type="GO" id="GO:0004040">
    <property type="term" value="F:amidase activity"/>
    <property type="evidence" value="ECO:0007669"/>
    <property type="project" value="InterPro"/>
</dbReference>
<reference evidence="3 4" key="1">
    <citation type="submission" date="2019-07" db="EMBL/GenBank/DDBJ databases">
        <title>Whole genome shotgun sequence of Vibrio sagamiensis NBRC 104589.</title>
        <authorList>
            <person name="Hosoyama A."/>
            <person name="Uohara A."/>
            <person name="Ohji S."/>
            <person name="Ichikawa N."/>
        </authorList>
    </citation>
    <scope>NUCLEOTIDE SEQUENCE [LARGE SCALE GENOMIC DNA]</scope>
    <source>
        <strain evidence="3 4">NBRC 104589</strain>
    </source>
</reference>
<dbReference type="Proteomes" id="UP000321922">
    <property type="component" value="Unassembled WGS sequence"/>
</dbReference>
<keyword evidence="1" id="KW-1133">Transmembrane helix</keyword>
<dbReference type="PANTHER" id="PTHR40572">
    <property type="entry name" value="PROTEIN BAX"/>
    <property type="match status" value="1"/>
</dbReference>
<name>A0A511QBI6_9VIBR</name>
<dbReference type="Gene3D" id="1.10.530.10">
    <property type="match status" value="1"/>
</dbReference>
<keyword evidence="1" id="KW-0472">Membrane</keyword>